<feature type="transmembrane region" description="Helical" evidence="1">
    <location>
        <begin position="12"/>
        <end position="30"/>
    </location>
</feature>
<proteinExistence type="predicted"/>
<name>A0A2M7V6B2_9BACT</name>
<dbReference type="AlphaFoldDB" id="A0A2M7V6B2"/>
<gene>
    <name evidence="2" type="ORF">COX83_00005</name>
</gene>
<keyword evidence="1" id="KW-0472">Membrane</keyword>
<evidence type="ECO:0000313" key="3">
    <source>
        <dbReference type="Proteomes" id="UP000230078"/>
    </source>
</evidence>
<feature type="transmembrane region" description="Helical" evidence="1">
    <location>
        <begin position="36"/>
        <end position="60"/>
    </location>
</feature>
<keyword evidence="1" id="KW-1133">Transmembrane helix</keyword>
<sequence length="66" mass="7140">MHDETGGNDMLAVVVILAILFIVGLWKLIFHPVQTVTAVLGFGARVVIFLLVLSLFGMLLKATGQM</sequence>
<accession>A0A2M7V6B2</accession>
<dbReference type="Proteomes" id="UP000230078">
    <property type="component" value="Unassembled WGS sequence"/>
</dbReference>
<protein>
    <submittedName>
        <fullName evidence="2">Uncharacterized protein</fullName>
    </submittedName>
</protein>
<organism evidence="2 3">
    <name type="scientific">Candidatus Magasanikbacteria bacterium CG_4_10_14_0_2_um_filter_41_31</name>
    <dbReference type="NCBI Taxonomy" id="1974639"/>
    <lineage>
        <taxon>Bacteria</taxon>
        <taxon>Candidatus Magasanikiibacteriota</taxon>
    </lineage>
</organism>
<comment type="caution">
    <text evidence="2">The sequence shown here is derived from an EMBL/GenBank/DDBJ whole genome shotgun (WGS) entry which is preliminary data.</text>
</comment>
<reference evidence="3" key="1">
    <citation type="submission" date="2017-09" db="EMBL/GenBank/DDBJ databases">
        <title>Depth-based differentiation of microbial function through sediment-hosted aquifers and enrichment of novel symbionts in the deep terrestrial subsurface.</title>
        <authorList>
            <person name="Probst A.J."/>
            <person name="Ladd B."/>
            <person name="Jarett J.K."/>
            <person name="Geller-Mcgrath D.E."/>
            <person name="Sieber C.M.K."/>
            <person name="Emerson J.B."/>
            <person name="Anantharaman K."/>
            <person name="Thomas B.C."/>
            <person name="Malmstrom R."/>
            <person name="Stieglmeier M."/>
            <person name="Klingl A."/>
            <person name="Woyke T."/>
            <person name="Ryan C.M."/>
            <person name="Banfield J.F."/>
        </authorList>
    </citation>
    <scope>NUCLEOTIDE SEQUENCE [LARGE SCALE GENOMIC DNA]</scope>
</reference>
<evidence type="ECO:0000313" key="2">
    <source>
        <dbReference type="EMBL" id="PIZ94106.1"/>
    </source>
</evidence>
<keyword evidence="1" id="KW-0812">Transmembrane</keyword>
<dbReference type="EMBL" id="PFPI01000001">
    <property type="protein sequence ID" value="PIZ94106.1"/>
    <property type="molecule type" value="Genomic_DNA"/>
</dbReference>
<evidence type="ECO:0000256" key="1">
    <source>
        <dbReference type="SAM" id="Phobius"/>
    </source>
</evidence>